<keyword evidence="1" id="KW-1133">Transmembrane helix</keyword>
<evidence type="ECO:0000256" key="1">
    <source>
        <dbReference type="SAM" id="Phobius"/>
    </source>
</evidence>
<keyword evidence="1" id="KW-0472">Membrane</keyword>
<proteinExistence type="predicted"/>
<dbReference type="HOGENOM" id="CLU_048616_0_0_1"/>
<keyword evidence="1" id="KW-0812">Transmembrane</keyword>
<dbReference type="RefSeq" id="XP_016232464.1">
    <property type="nucleotide sequence ID" value="XM_016383841.1"/>
</dbReference>
<dbReference type="EMBL" id="KN847498">
    <property type="protein sequence ID" value="KIW12248.1"/>
    <property type="molecule type" value="Genomic_DNA"/>
</dbReference>
<name>A0A0D2AZT8_9EURO</name>
<organism evidence="2 3">
    <name type="scientific">Exophiala spinifera</name>
    <dbReference type="NCBI Taxonomy" id="91928"/>
    <lineage>
        <taxon>Eukaryota</taxon>
        <taxon>Fungi</taxon>
        <taxon>Dikarya</taxon>
        <taxon>Ascomycota</taxon>
        <taxon>Pezizomycotina</taxon>
        <taxon>Eurotiomycetes</taxon>
        <taxon>Chaetothyriomycetidae</taxon>
        <taxon>Chaetothyriales</taxon>
        <taxon>Herpotrichiellaceae</taxon>
        <taxon>Exophiala</taxon>
    </lineage>
</organism>
<dbReference type="GeneID" id="27336607"/>
<accession>A0A0D2AZT8</accession>
<protein>
    <submittedName>
        <fullName evidence="2">Uncharacterized protein</fullName>
    </submittedName>
</protein>
<evidence type="ECO:0000313" key="3">
    <source>
        <dbReference type="Proteomes" id="UP000053328"/>
    </source>
</evidence>
<feature type="transmembrane region" description="Helical" evidence="1">
    <location>
        <begin position="236"/>
        <end position="262"/>
    </location>
</feature>
<evidence type="ECO:0000313" key="2">
    <source>
        <dbReference type="EMBL" id="KIW12248.1"/>
    </source>
</evidence>
<gene>
    <name evidence="2" type="ORF">PV08_09524</name>
</gene>
<dbReference type="VEuPathDB" id="FungiDB:PV08_09524"/>
<reference evidence="2 3" key="1">
    <citation type="submission" date="2015-01" db="EMBL/GenBank/DDBJ databases">
        <title>The Genome Sequence of Exophiala spinifera CBS89968.</title>
        <authorList>
            <consortium name="The Broad Institute Genomics Platform"/>
            <person name="Cuomo C."/>
            <person name="de Hoog S."/>
            <person name="Gorbushina A."/>
            <person name="Stielow B."/>
            <person name="Teixiera M."/>
            <person name="Abouelleil A."/>
            <person name="Chapman S.B."/>
            <person name="Priest M."/>
            <person name="Young S.K."/>
            <person name="Wortman J."/>
            <person name="Nusbaum C."/>
            <person name="Birren B."/>
        </authorList>
    </citation>
    <scope>NUCLEOTIDE SEQUENCE [LARGE SCALE GENOMIC DNA]</scope>
    <source>
        <strain evidence="2 3">CBS 89968</strain>
    </source>
</reference>
<sequence>MADNHNGRATIRDLLTRPKTATIDCIVTSAAMNTAYANWPEVRTITIWEEFNLENIDSELGQILDESLTGTPLHPTGFPLPDGFQVDSQRNLYPLFERNERVLQETIPHARQRLNLHLDMQYRSDYTTQTHANAKFPFNNGPPFFQHAIWLQHQATLNILAGLGKTSKHWSGSEVREGLANGNGLSRGLQAPLRQLANICLLGNIRHGYLQTDKELVVCEFTFSLDRKFDVRFMPVMWSVTQGLTTDLALFTLCLLAMYVIFQRTLHPL</sequence>
<dbReference type="AlphaFoldDB" id="A0A0D2AZT8"/>
<dbReference type="Proteomes" id="UP000053328">
    <property type="component" value="Unassembled WGS sequence"/>
</dbReference>
<dbReference type="OrthoDB" id="4367324at2759"/>
<dbReference type="STRING" id="91928.A0A0D2AZT8"/>
<keyword evidence="3" id="KW-1185">Reference proteome</keyword>